<evidence type="ECO:0000313" key="15">
    <source>
        <dbReference type="Proteomes" id="UP000085678"/>
    </source>
</evidence>
<comment type="subcellular location">
    <subcellularLocation>
        <location evidence="1">Endoplasmic reticulum membrane</location>
        <topology evidence="1">Multi-pass membrane protein</topology>
    </subcellularLocation>
</comment>
<keyword evidence="9 13" id="KW-0472">Membrane</keyword>
<evidence type="ECO:0000256" key="8">
    <source>
        <dbReference type="ARBA" id="ARBA00022989"/>
    </source>
</evidence>
<dbReference type="Proteomes" id="UP000085678">
    <property type="component" value="Unplaced"/>
</dbReference>
<dbReference type="InterPro" id="IPR039524">
    <property type="entry name" value="PIGO/GPI13"/>
</dbReference>
<feature type="transmembrane region" description="Helical" evidence="13">
    <location>
        <begin position="556"/>
        <end position="582"/>
    </location>
</feature>
<keyword evidence="15" id="KW-1185">Reference proteome</keyword>
<feature type="transmembrane region" description="Helical" evidence="13">
    <location>
        <begin position="6"/>
        <end position="30"/>
    </location>
</feature>
<feature type="domain" description="GPI ethanolamine phosphate transferase 2 C-terminal" evidence="14">
    <location>
        <begin position="907"/>
        <end position="1067"/>
    </location>
</feature>
<sequence>MGLKARMWILFILISIIHAGGILIFIKGFLLKRSVVLKNNTCHVDFTMKVDNHEEEGCWMHRRFQKAIVIIIDALRFDFAYYNTSIIKGQELPFENKLKIIHEKLIHSPQKSRLYRFIADPPTTTLQRLKGLTTGSLPTFVDAGSNFASSEITEDNIIDQLRRQQKSIVQMGDDTWEGLFPNRFIRSYPFPSFNVKDLHTVDNGIIKNLIPELKKSGWDMLIAHFLGVDHCGHRFGPYHPVMGEKLTQMNDVLRSVIKTMDNDTVLFVLGDHGMTRTGDHGGDSKDEVDAALFVYSPSKLTETVAPKLEDSPSVSQIDLVPTMSLLLGVPVPFSNLGMIIPELFDHGPWAQAGTSEVKQVFHKIKALRLNAHQVKEYLHAYSLISEDFPKHQYKDLNTLFSLSENELQRLIMNIYHNGEHEDLLSRLEKLETNYKSYLTNVRGMCQGIWAKFDTTSMSLGLFLTCFSIGITVFQLFHTNSQERFEVAFWTSTAVSGWSSAFVAVLWFSLMEAKTAIMLGTMFFGFSIILIVGFIIYKLMMARGSEQSSTPSLSGYFSIHGICAILITFMYFCGFFSNSYVVFEDSMSSFLLQSLLWIQSTFIYAQQCGTEPSKQISEKKRAKFDIFRTLTNRKMKPLYLALTFNLCVRLSMNFRACREEQWTCETSSFLLPLSSFTDSIPLKNARYFFSVIAIILPSIGLRWFLKHYGNLNGKSLLVLSTKYCIPIGMLFIALYWALQALPPQVLDSLPVTRLFPRIVYVANLITIVAVFVNPLSIYILPKATMESHYEPTAKISNNIIPQMYNQMKDSLNELSENEHKTTNGAETSDDVELPVVYGLATVYSSAMIIFTAAVTEILYLLLGDGVAASLSLALCNIFIGLEMYTCWKCWMKDTSWDVPWSVIVLWGLMSSQYFFATGHQATVPTIKWEAAFTGFHGDFESHILPGLLIHLNTFASEVLVSLTLPLILCWPLFRTSRYSIRKGSSDNWNEGADKGELVLIENSVQFQLCVFKLGLGYVLFHAVKLLGSMLAAAVLRRHLMVWKIFAPRFIFQSVSFITIYVVVIMSVGLMQHVHSHLGGWLNRLEKTK</sequence>
<feature type="transmembrane region" description="Helical" evidence="13">
    <location>
        <begin position="488"/>
        <end position="509"/>
    </location>
</feature>
<feature type="transmembrane region" description="Helical" evidence="13">
    <location>
        <begin position="865"/>
        <end position="885"/>
    </location>
</feature>
<evidence type="ECO:0000256" key="9">
    <source>
        <dbReference type="ARBA" id="ARBA00023136"/>
    </source>
</evidence>
<dbReference type="OrthoDB" id="272139at2759"/>
<feature type="transmembrane region" description="Helical" evidence="13">
    <location>
        <begin position="686"/>
        <end position="704"/>
    </location>
</feature>
<keyword evidence="8 13" id="KW-1133">Transmembrane helix</keyword>
<name>A0A1S3IYN1_LINAN</name>
<keyword evidence="6 13" id="KW-0812">Transmembrane</keyword>
<dbReference type="STRING" id="7574.A0A1S3IYN1"/>
<comment type="pathway">
    <text evidence="2">Glycolipid biosynthesis; glycosylphosphatidylinositol-anchor biosynthesis.</text>
</comment>
<evidence type="ECO:0000256" key="12">
    <source>
        <dbReference type="ARBA" id="ARBA00093602"/>
    </source>
</evidence>
<dbReference type="RefSeq" id="XP_013403091.1">
    <property type="nucleotide sequence ID" value="XM_013547637.1"/>
</dbReference>
<feature type="transmembrane region" description="Helical" evidence="13">
    <location>
        <begin position="757"/>
        <end position="779"/>
    </location>
</feature>
<dbReference type="CDD" id="cd16023">
    <property type="entry name" value="GPI_EPT_3"/>
    <property type="match status" value="1"/>
</dbReference>
<dbReference type="GO" id="GO:0051377">
    <property type="term" value="F:mannose-ethanolamine phosphotransferase activity"/>
    <property type="evidence" value="ECO:0007669"/>
    <property type="project" value="InterPro"/>
</dbReference>
<evidence type="ECO:0000259" key="14">
    <source>
        <dbReference type="Pfam" id="PF19316"/>
    </source>
</evidence>
<dbReference type="PANTHER" id="PTHR23071">
    <property type="entry name" value="PHOSPHATIDYLINOSITOL GLYCAN"/>
    <property type="match status" value="1"/>
</dbReference>
<organism evidence="15 16">
    <name type="scientific">Lingula anatina</name>
    <name type="common">Brachiopod</name>
    <name type="synonym">Lingula unguis</name>
    <dbReference type="NCBI Taxonomy" id="7574"/>
    <lineage>
        <taxon>Eukaryota</taxon>
        <taxon>Metazoa</taxon>
        <taxon>Spiralia</taxon>
        <taxon>Lophotrochozoa</taxon>
        <taxon>Brachiopoda</taxon>
        <taxon>Linguliformea</taxon>
        <taxon>Lingulata</taxon>
        <taxon>Lingulida</taxon>
        <taxon>Linguloidea</taxon>
        <taxon>Lingulidae</taxon>
        <taxon>Lingula</taxon>
    </lineage>
</organism>
<evidence type="ECO:0000256" key="13">
    <source>
        <dbReference type="SAM" id="Phobius"/>
    </source>
</evidence>
<gene>
    <name evidence="16" type="primary">LOC106168540</name>
</gene>
<dbReference type="GO" id="GO:0006506">
    <property type="term" value="P:GPI anchor biosynthetic process"/>
    <property type="evidence" value="ECO:0007669"/>
    <property type="project" value="UniProtKB-UniPathway"/>
</dbReference>
<keyword evidence="10" id="KW-0325">Glycoprotein</keyword>
<feature type="transmembrane region" description="Helical" evidence="13">
    <location>
        <begin position="459"/>
        <end position="476"/>
    </location>
</feature>
<evidence type="ECO:0000256" key="3">
    <source>
        <dbReference type="ARBA" id="ARBA00008695"/>
    </source>
</evidence>
<dbReference type="AlphaFoldDB" id="A0A1S3IYN1"/>
<evidence type="ECO:0000256" key="1">
    <source>
        <dbReference type="ARBA" id="ARBA00004477"/>
    </source>
</evidence>
<keyword evidence="7" id="KW-0256">Endoplasmic reticulum</keyword>
<dbReference type="InParanoid" id="A0A1S3IYN1"/>
<keyword evidence="5 16" id="KW-0808">Transferase</keyword>
<dbReference type="UniPathway" id="UPA00196"/>
<feature type="transmembrane region" description="Helical" evidence="13">
    <location>
        <begin position="834"/>
        <end position="859"/>
    </location>
</feature>
<evidence type="ECO:0000256" key="5">
    <source>
        <dbReference type="ARBA" id="ARBA00022679"/>
    </source>
</evidence>
<dbReference type="GO" id="GO:0005789">
    <property type="term" value="C:endoplasmic reticulum membrane"/>
    <property type="evidence" value="ECO:0007669"/>
    <property type="project" value="UniProtKB-SubCell"/>
</dbReference>
<dbReference type="GeneID" id="106168540"/>
<evidence type="ECO:0000256" key="7">
    <source>
        <dbReference type="ARBA" id="ARBA00022824"/>
    </source>
</evidence>
<dbReference type="SUPFAM" id="SSF53649">
    <property type="entry name" value="Alkaline phosphatase-like"/>
    <property type="match status" value="1"/>
</dbReference>
<reference evidence="16" key="1">
    <citation type="submission" date="2025-08" db="UniProtKB">
        <authorList>
            <consortium name="RefSeq"/>
        </authorList>
    </citation>
    <scope>IDENTIFICATION</scope>
    <source>
        <tissue evidence="16">Gonads</tissue>
    </source>
</reference>
<dbReference type="InterPro" id="IPR045687">
    <property type="entry name" value="PIGG/GPI7_C"/>
</dbReference>
<evidence type="ECO:0000256" key="2">
    <source>
        <dbReference type="ARBA" id="ARBA00004687"/>
    </source>
</evidence>
<feature type="transmembrane region" description="Helical" evidence="13">
    <location>
        <begin position="1014"/>
        <end position="1036"/>
    </location>
</feature>
<dbReference type="FunCoup" id="A0A1S3IYN1">
    <property type="interactions" value="1318"/>
</dbReference>
<dbReference type="Pfam" id="PF19316">
    <property type="entry name" value="PIGO_PIGG"/>
    <property type="match status" value="1"/>
</dbReference>
<comment type="similarity">
    <text evidence="3">Belongs to the PIGG/PIGN/PIGO family. PIGO subfamily.</text>
</comment>
<feature type="transmembrane region" description="Helical" evidence="13">
    <location>
        <begin position="897"/>
        <end position="914"/>
    </location>
</feature>
<dbReference type="Gene3D" id="3.40.720.10">
    <property type="entry name" value="Alkaline Phosphatase, subunit A"/>
    <property type="match status" value="1"/>
</dbReference>
<dbReference type="InterPro" id="IPR017850">
    <property type="entry name" value="Alkaline_phosphatase_core_sf"/>
</dbReference>
<dbReference type="InterPro" id="IPR002591">
    <property type="entry name" value="Phosphodiest/P_Trfase"/>
</dbReference>
<protein>
    <recommendedName>
        <fullName evidence="12">GPI ethanolamine phosphate transferase 3, catalytic subunit</fullName>
    </recommendedName>
    <alternativeName>
        <fullName evidence="11">Phosphatidylinositol-glycan biosynthesis class O protein</fullName>
    </alternativeName>
</protein>
<accession>A0A1S3IYN1</accession>
<feature type="transmembrane region" description="Helical" evidence="13">
    <location>
        <begin position="516"/>
        <end position="536"/>
    </location>
</feature>
<evidence type="ECO:0000256" key="4">
    <source>
        <dbReference type="ARBA" id="ARBA00022502"/>
    </source>
</evidence>
<evidence type="ECO:0000256" key="11">
    <source>
        <dbReference type="ARBA" id="ARBA00079084"/>
    </source>
</evidence>
<dbReference type="InterPro" id="IPR037675">
    <property type="entry name" value="PIG-O_N"/>
</dbReference>
<dbReference type="Pfam" id="PF01663">
    <property type="entry name" value="Phosphodiest"/>
    <property type="match status" value="1"/>
</dbReference>
<feature type="transmembrane region" description="Helical" evidence="13">
    <location>
        <begin position="716"/>
        <end position="737"/>
    </location>
</feature>
<proteinExistence type="inferred from homology"/>
<dbReference type="PANTHER" id="PTHR23071:SF1">
    <property type="entry name" value="GPI ETHANOLAMINE PHOSPHATE TRANSFERASE 3"/>
    <property type="match status" value="1"/>
</dbReference>
<feature type="transmembrane region" description="Helical" evidence="13">
    <location>
        <begin position="953"/>
        <end position="972"/>
    </location>
</feature>
<dbReference type="FunFam" id="3.40.720.10:FF:000041">
    <property type="entry name" value="GPI ethanolamine phosphate transferase 3"/>
    <property type="match status" value="1"/>
</dbReference>
<evidence type="ECO:0000313" key="16">
    <source>
        <dbReference type="RefSeq" id="XP_013403091.1"/>
    </source>
</evidence>
<feature type="transmembrane region" description="Helical" evidence="13">
    <location>
        <begin position="1048"/>
        <end position="1069"/>
    </location>
</feature>
<dbReference type="KEGG" id="lak:106168540"/>
<evidence type="ECO:0000256" key="10">
    <source>
        <dbReference type="ARBA" id="ARBA00023180"/>
    </source>
</evidence>
<evidence type="ECO:0000256" key="6">
    <source>
        <dbReference type="ARBA" id="ARBA00022692"/>
    </source>
</evidence>
<keyword evidence="4" id="KW-0337">GPI-anchor biosynthesis</keyword>